<sequence>MPLRFEQLVRAVEAERVRGWVPVSDAVWARVEPLFPDRSVRQQGGRAWRDHRQVLDAIGWRYQTRGAWARLPKGLGDPGTAAARLRRWVEDGTWGEVCVVLREELGAGGAGWAELAARAVGWDPSRSG</sequence>
<reference evidence="2 3" key="1">
    <citation type="submission" date="2009-02" db="EMBL/GenBank/DDBJ databases">
        <title>Annotation of Streptomyces hygroscopicus strain ATCC 53653.</title>
        <authorList>
            <consortium name="The Broad Institute Genome Sequencing Platform"/>
            <consortium name="Broad Institute Microbial Sequencing Center"/>
            <person name="Fischbach M."/>
            <person name="Godfrey P."/>
            <person name="Ward D."/>
            <person name="Young S."/>
            <person name="Zeng Q."/>
            <person name="Koehrsen M."/>
            <person name="Alvarado L."/>
            <person name="Berlin A.M."/>
            <person name="Bochicchio J."/>
            <person name="Borenstein D."/>
            <person name="Chapman S.B."/>
            <person name="Chen Z."/>
            <person name="Engels R."/>
            <person name="Freedman E."/>
            <person name="Gellesch M."/>
            <person name="Goldberg J."/>
            <person name="Griggs A."/>
            <person name="Gujja S."/>
            <person name="Heilman E.R."/>
            <person name="Heiman D.I."/>
            <person name="Hepburn T.A."/>
            <person name="Howarth C."/>
            <person name="Jen D."/>
            <person name="Larson L."/>
            <person name="Lewis B."/>
            <person name="Mehta T."/>
            <person name="Park D."/>
            <person name="Pearson M."/>
            <person name="Richards J."/>
            <person name="Roberts A."/>
            <person name="Saif S."/>
            <person name="Shea T.D."/>
            <person name="Shenoy N."/>
            <person name="Sisk P."/>
            <person name="Stolte C."/>
            <person name="Sykes S.N."/>
            <person name="Thomson T."/>
            <person name="Walk T."/>
            <person name="White J."/>
            <person name="Yandava C."/>
            <person name="Straight P."/>
            <person name="Clardy J."/>
            <person name="Hung D."/>
            <person name="Kolter R."/>
            <person name="Mekalanos J."/>
            <person name="Walker S."/>
            <person name="Walsh C.T."/>
            <person name="Wieland-Brown L.C."/>
            <person name="Haas B."/>
            <person name="Nusbaum C."/>
            <person name="Birren B."/>
        </authorList>
    </citation>
    <scope>NUCLEOTIDE SEQUENCE [LARGE SCALE GENOMIC DNA]</scope>
    <source>
        <strain evidence="2 3">ATCC 53653</strain>
    </source>
</reference>
<dbReference type="HOGENOM" id="CLU_1958369_0_0_11"/>
<dbReference type="Pfam" id="PF13340">
    <property type="entry name" value="DUF4096"/>
    <property type="match status" value="1"/>
</dbReference>
<evidence type="ECO:0000259" key="1">
    <source>
        <dbReference type="Pfam" id="PF13340"/>
    </source>
</evidence>
<organism evidence="2 3">
    <name type="scientific">Streptomyces himastatinicus ATCC 53653</name>
    <dbReference type="NCBI Taxonomy" id="457427"/>
    <lineage>
        <taxon>Bacteria</taxon>
        <taxon>Bacillati</taxon>
        <taxon>Actinomycetota</taxon>
        <taxon>Actinomycetes</taxon>
        <taxon>Kitasatosporales</taxon>
        <taxon>Streptomycetaceae</taxon>
        <taxon>Streptomyces</taxon>
        <taxon>Streptomyces violaceusniger group</taxon>
    </lineage>
</organism>
<accession>D9WWX9</accession>
<proteinExistence type="predicted"/>
<dbReference type="InterPro" id="IPR025161">
    <property type="entry name" value="IS402-like_dom"/>
</dbReference>
<protein>
    <submittedName>
        <fullName evidence="2">Putative insertion element transposase</fullName>
    </submittedName>
</protein>
<feature type="domain" description="Insertion element IS402-like" evidence="1">
    <location>
        <begin position="23"/>
        <end position="97"/>
    </location>
</feature>
<dbReference type="EMBL" id="GG657755">
    <property type="protein sequence ID" value="EFL29407.1"/>
    <property type="molecule type" value="Genomic_DNA"/>
</dbReference>
<gene>
    <name evidence="2" type="ORF">SSOG_09121</name>
</gene>
<name>D9WWX9_9ACTN</name>
<dbReference type="PANTHER" id="PTHR46637:SF1">
    <property type="entry name" value="BLL5188 PROTEIN"/>
    <property type="match status" value="1"/>
</dbReference>
<evidence type="ECO:0000313" key="3">
    <source>
        <dbReference type="Proteomes" id="UP000003963"/>
    </source>
</evidence>
<dbReference type="PANTHER" id="PTHR46637">
    <property type="entry name" value="TIS1421-TRANSPOSASE PROTEIN A"/>
    <property type="match status" value="1"/>
</dbReference>
<dbReference type="Proteomes" id="UP000003963">
    <property type="component" value="Unassembled WGS sequence"/>
</dbReference>
<keyword evidence="3" id="KW-1185">Reference proteome</keyword>
<dbReference type="STRING" id="457427.SSOG_09121"/>
<dbReference type="AlphaFoldDB" id="D9WWX9"/>
<dbReference type="InterPro" id="IPR052909">
    <property type="entry name" value="Transposase_6_like"/>
</dbReference>
<evidence type="ECO:0000313" key="2">
    <source>
        <dbReference type="EMBL" id="EFL29407.1"/>
    </source>
</evidence>